<dbReference type="InterPro" id="IPR009327">
    <property type="entry name" value="Cupin_DUF985"/>
</dbReference>
<protein>
    <submittedName>
        <fullName evidence="3">RmlC-like cupin domain-containing protein</fullName>
    </submittedName>
</protein>
<dbReference type="AlphaFoldDB" id="A0AAV9HKL3"/>
<name>A0AAV9HKL3_9PEZI</name>
<dbReference type="Pfam" id="PF06172">
    <property type="entry name" value="Cupin_5"/>
    <property type="match status" value="1"/>
</dbReference>
<dbReference type="PANTHER" id="PTHR33387">
    <property type="entry name" value="RMLC-LIKE JELLY ROLL FOLD PROTEIN"/>
    <property type="match status" value="1"/>
</dbReference>
<reference evidence="3" key="1">
    <citation type="journal article" date="2023" name="Mol. Phylogenet. Evol.">
        <title>Genome-scale phylogeny and comparative genomics of the fungal order Sordariales.</title>
        <authorList>
            <person name="Hensen N."/>
            <person name="Bonometti L."/>
            <person name="Westerberg I."/>
            <person name="Brannstrom I.O."/>
            <person name="Guillou S."/>
            <person name="Cros-Aarteil S."/>
            <person name="Calhoun S."/>
            <person name="Haridas S."/>
            <person name="Kuo A."/>
            <person name="Mondo S."/>
            <person name="Pangilinan J."/>
            <person name="Riley R."/>
            <person name="LaButti K."/>
            <person name="Andreopoulos B."/>
            <person name="Lipzen A."/>
            <person name="Chen C."/>
            <person name="Yan M."/>
            <person name="Daum C."/>
            <person name="Ng V."/>
            <person name="Clum A."/>
            <person name="Steindorff A."/>
            <person name="Ohm R.A."/>
            <person name="Martin F."/>
            <person name="Silar P."/>
            <person name="Natvig D.O."/>
            <person name="Lalanne C."/>
            <person name="Gautier V."/>
            <person name="Ament-Velasquez S.L."/>
            <person name="Kruys A."/>
            <person name="Hutchinson M.I."/>
            <person name="Powell A.J."/>
            <person name="Barry K."/>
            <person name="Miller A.N."/>
            <person name="Grigoriev I.V."/>
            <person name="Debuchy R."/>
            <person name="Gladieux P."/>
            <person name="Hiltunen Thoren M."/>
            <person name="Johannesson H."/>
        </authorList>
    </citation>
    <scope>NUCLEOTIDE SEQUENCE</scope>
    <source>
        <strain evidence="3">PSN324</strain>
    </source>
</reference>
<dbReference type="PANTHER" id="PTHR33387:SF3">
    <property type="entry name" value="DUF985 DOMAIN-CONTAINING PROTEIN"/>
    <property type="match status" value="1"/>
</dbReference>
<accession>A0AAV9HKL3</accession>
<dbReference type="CDD" id="cd06121">
    <property type="entry name" value="cupin_YML079wp"/>
    <property type="match status" value="1"/>
</dbReference>
<keyword evidence="1" id="KW-0812">Transmembrane</keyword>
<sequence>MATFSSEFPSQQGTNKTPRLVCCNGNDGTLPMPLISYKRPSIDHPQICGLCVSPRTAQLLTVIMARIVALIVCFVSFVVLAFAGCASAGKPIANRSAQEVIRQLGLTANPEKGYFAETFRDPLAFNATRSASTAIYYLLEGSAGNSLWHRVDAVEVWHYYAGAPLTVSLSWNNGTGVRQQTLGPDIFKPNTSPQVVIKAWEWQRVRSLGDWTLVGTTVAPGFDPAGYEIAEANWNPS</sequence>
<dbReference type="InterPro" id="IPR014710">
    <property type="entry name" value="RmlC-like_jellyroll"/>
</dbReference>
<evidence type="ECO:0000256" key="1">
    <source>
        <dbReference type="SAM" id="Phobius"/>
    </source>
</evidence>
<feature type="transmembrane region" description="Helical" evidence="1">
    <location>
        <begin position="63"/>
        <end position="86"/>
    </location>
</feature>
<keyword evidence="1" id="KW-0472">Membrane</keyword>
<dbReference type="InterPro" id="IPR011051">
    <property type="entry name" value="RmlC_Cupin_sf"/>
</dbReference>
<comment type="caution">
    <text evidence="3">The sequence shown here is derived from an EMBL/GenBank/DDBJ whole genome shotgun (WGS) entry which is preliminary data.</text>
</comment>
<feature type="domain" description="DUF985" evidence="2">
    <location>
        <begin position="98"/>
        <end position="229"/>
    </location>
</feature>
<proteinExistence type="predicted"/>
<evidence type="ECO:0000259" key="2">
    <source>
        <dbReference type="Pfam" id="PF06172"/>
    </source>
</evidence>
<dbReference type="Gene3D" id="2.60.120.10">
    <property type="entry name" value="Jelly Rolls"/>
    <property type="match status" value="1"/>
</dbReference>
<reference evidence="3" key="2">
    <citation type="submission" date="2023-06" db="EMBL/GenBank/DDBJ databases">
        <authorList>
            <consortium name="Lawrence Berkeley National Laboratory"/>
            <person name="Mondo S.J."/>
            <person name="Hensen N."/>
            <person name="Bonometti L."/>
            <person name="Westerberg I."/>
            <person name="Brannstrom I.O."/>
            <person name="Guillou S."/>
            <person name="Cros-Aarteil S."/>
            <person name="Calhoun S."/>
            <person name="Haridas S."/>
            <person name="Kuo A."/>
            <person name="Pangilinan J."/>
            <person name="Riley R."/>
            <person name="Labutti K."/>
            <person name="Andreopoulos B."/>
            <person name="Lipzen A."/>
            <person name="Chen C."/>
            <person name="Yanf M."/>
            <person name="Daum C."/>
            <person name="Ng V."/>
            <person name="Clum A."/>
            <person name="Steindorff A."/>
            <person name="Ohm R."/>
            <person name="Martin F."/>
            <person name="Silar P."/>
            <person name="Natvig D."/>
            <person name="Lalanne C."/>
            <person name="Gautier V."/>
            <person name="Ament-Velasquez S.L."/>
            <person name="Kruys A."/>
            <person name="Hutchinson M.I."/>
            <person name="Powell A.J."/>
            <person name="Barry K."/>
            <person name="Miller A.N."/>
            <person name="Grigoriev I.V."/>
            <person name="Debuchy R."/>
            <person name="Gladieux P."/>
            <person name="Thoren M.H."/>
            <person name="Johannesson H."/>
        </authorList>
    </citation>
    <scope>NUCLEOTIDE SEQUENCE</scope>
    <source>
        <strain evidence="3">PSN324</strain>
    </source>
</reference>
<dbReference type="InterPro" id="IPR039935">
    <property type="entry name" value="YML079W-like"/>
</dbReference>
<dbReference type="Proteomes" id="UP001321749">
    <property type="component" value="Unassembled WGS sequence"/>
</dbReference>
<keyword evidence="1" id="KW-1133">Transmembrane helix</keyword>
<dbReference type="EMBL" id="MU865012">
    <property type="protein sequence ID" value="KAK4460426.1"/>
    <property type="molecule type" value="Genomic_DNA"/>
</dbReference>
<evidence type="ECO:0000313" key="4">
    <source>
        <dbReference type="Proteomes" id="UP001321749"/>
    </source>
</evidence>
<keyword evidence="4" id="KW-1185">Reference proteome</keyword>
<gene>
    <name evidence="3" type="ORF">QBC42DRAFT_272335</name>
</gene>
<dbReference type="SUPFAM" id="SSF51182">
    <property type="entry name" value="RmlC-like cupins"/>
    <property type="match status" value="1"/>
</dbReference>
<organism evidence="3 4">
    <name type="scientific">Cladorrhinum samala</name>
    <dbReference type="NCBI Taxonomy" id="585594"/>
    <lineage>
        <taxon>Eukaryota</taxon>
        <taxon>Fungi</taxon>
        <taxon>Dikarya</taxon>
        <taxon>Ascomycota</taxon>
        <taxon>Pezizomycotina</taxon>
        <taxon>Sordariomycetes</taxon>
        <taxon>Sordariomycetidae</taxon>
        <taxon>Sordariales</taxon>
        <taxon>Podosporaceae</taxon>
        <taxon>Cladorrhinum</taxon>
    </lineage>
</organism>
<evidence type="ECO:0000313" key="3">
    <source>
        <dbReference type="EMBL" id="KAK4460426.1"/>
    </source>
</evidence>